<dbReference type="SUPFAM" id="SSF47384">
    <property type="entry name" value="Homodimeric domain of signal transducing histidine kinase"/>
    <property type="match status" value="1"/>
</dbReference>
<dbReference type="InterPro" id="IPR005467">
    <property type="entry name" value="His_kinase_dom"/>
</dbReference>
<dbReference type="AlphaFoldDB" id="A0A1T4NS57"/>
<keyword evidence="5" id="KW-0547">Nucleotide-binding</keyword>
<dbReference type="GO" id="GO:0000155">
    <property type="term" value="F:phosphorelay sensor kinase activity"/>
    <property type="evidence" value="ECO:0007669"/>
    <property type="project" value="InterPro"/>
</dbReference>
<dbReference type="Gene3D" id="1.10.287.130">
    <property type="match status" value="1"/>
</dbReference>
<evidence type="ECO:0000256" key="1">
    <source>
        <dbReference type="ARBA" id="ARBA00000085"/>
    </source>
</evidence>
<protein>
    <recommendedName>
        <fullName evidence="2">histidine kinase</fullName>
        <ecNumber evidence="2">2.7.13.3</ecNumber>
    </recommendedName>
</protein>
<dbReference type="InterPro" id="IPR003594">
    <property type="entry name" value="HATPase_dom"/>
</dbReference>
<dbReference type="InterPro" id="IPR036890">
    <property type="entry name" value="HATPase_C_sf"/>
</dbReference>
<proteinExistence type="predicted"/>
<evidence type="ECO:0000256" key="5">
    <source>
        <dbReference type="ARBA" id="ARBA00022741"/>
    </source>
</evidence>
<reference evidence="11" key="1">
    <citation type="submission" date="2017-02" db="EMBL/GenBank/DDBJ databases">
        <authorList>
            <person name="Varghese N."/>
            <person name="Submissions S."/>
        </authorList>
    </citation>
    <scope>NUCLEOTIDE SEQUENCE [LARGE SCALE GENOMIC DNA]</scope>
    <source>
        <strain evidence="11">DSM 16521</strain>
    </source>
</reference>
<dbReference type="Gene3D" id="3.30.565.10">
    <property type="entry name" value="Histidine kinase-like ATPase, C-terminal domain"/>
    <property type="match status" value="1"/>
</dbReference>
<dbReference type="Proteomes" id="UP000189933">
    <property type="component" value="Unassembled WGS sequence"/>
</dbReference>
<dbReference type="EMBL" id="FUXM01000008">
    <property type="protein sequence ID" value="SJZ82119.1"/>
    <property type="molecule type" value="Genomic_DNA"/>
</dbReference>
<dbReference type="Pfam" id="PF00512">
    <property type="entry name" value="HisKA"/>
    <property type="match status" value="1"/>
</dbReference>
<gene>
    <name evidence="10" type="ORF">SAMN02745885_01003</name>
</gene>
<dbReference type="InterPro" id="IPR036097">
    <property type="entry name" value="HisK_dim/P_sf"/>
</dbReference>
<evidence type="ECO:0000256" key="4">
    <source>
        <dbReference type="ARBA" id="ARBA00022679"/>
    </source>
</evidence>
<dbReference type="PANTHER" id="PTHR43065">
    <property type="entry name" value="SENSOR HISTIDINE KINASE"/>
    <property type="match status" value="1"/>
</dbReference>
<keyword evidence="3" id="KW-0597">Phosphoprotein</keyword>
<dbReference type="CDD" id="cd00082">
    <property type="entry name" value="HisKA"/>
    <property type="match status" value="1"/>
</dbReference>
<evidence type="ECO:0000256" key="3">
    <source>
        <dbReference type="ARBA" id="ARBA00022553"/>
    </source>
</evidence>
<evidence type="ECO:0000256" key="8">
    <source>
        <dbReference type="ARBA" id="ARBA00023012"/>
    </source>
</evidence>
<dbReference type="Pfam" id="PF02518">
    <property type="entry name" value="HATPase_c"/>
    <property type="match status" value="1"/>
</dbReference>
<dbReference type="SUPFAM" id="SSF55874">
    <property type="entry name" value="ATPase domain of HSP90 chaperone/DNA topoisomerase II/histidine kinase"/>
    <property type="match status" value="1"/>
</dbReference>
<keyword evidence="11" id="KW-1185">Reference proteome</keyword>
<dbReference type="InterPro" id="IPR004358">
    <property type="entry name" value="Sig_transdc_His_kin-like_C"/>
</dbReference>
<evidence type="ECO:0000313" key="10">
    <source>
        <dbReference type="EMBL" id="SJZ82119.1"/>
    </source>
</evidence>
<sequence length="408" mass="46029">MMTKVQRYLLLVVAIMAATLFFFGLRQFAQTEEHIRSIYLERGAGVAWQVENRLRQSGPVKLDEVLLSIVGQREIAGLVVYNRELKALARAGSIDPRPLKLEKLPHVEPGEQGLVVWVPVHLPGIDGEGEGNSGEHRPRVKGLQIVFEPITAQSLRRASYWQLIASLGISLGFVLMSWNLLQKEKEDIKKEKLAEIGLLMAGIAHEVRNPVAAVKGLGQLLLMDESDPEKREYLQSIVEESGRLEEFAAILLTYTRSGILPVEPIYIKEIFEELAWKYGPERLIVEMDKQEARVLANGEALRHVLLNLLQNAWQVMGRKEEALVVKFREEKDWLWVDIFDRGPGFGEKVLQMEGLMESDKPGGYGLGLALSRKITELMGGELILANYNGGGRVTLKLRRWEDEKDTGY</sequence>
<dbReference type="SMART" id="SM00388">
    <property type="entry name" value="HisKA"/>
    <property type="match status" value="1"/>
</dbReference>
<accession>A0A1T4NS57</accession>
<dbReference type="EC" id="2.7.13.3" evidence="2"/>
<keyword evidence="6 10" id="KW-0418">Kinase</keyword>
<dbReference type="GO" id="GO:0005524">
    <property type="term" value="F:ATP binding"/>
    <property type="evidence" value="ECO:0007669"/>
    <property type="project" value="UniProtKB-KW"/>
</dbReference>
<evidence type="ECO:0000256" key="2">
    <source>
        <dbReference type="ARBA" id="ARBA00012438"/>
    </source>
</evidence>
<keyword evidence="4" id="KW-0808">Transferase</keyword>
<evidence type="ECO:0000313" key="11">
    <source>
        <dbReference type="Proteomes" id="UP000189933"/>
    </source>
</evidence>
<comment type="catalytic activity">
    <reaction evidence="1">
        <text>ATP + protein L-histidine = ADP + protein N-phospho-L-histidine.</text>
        <dbReference type="EC" id="2.7.13.3"/>
    </reaction>
</comment>
<keyword evidence="7" id="KW-0067">ATP-binding</keyword>
<dbReference type="PROSITE" id="PS50109">
    <property type="entry name" value="HIS_KIN"/>
    <property type="match status" value="1"/>
</dbReference>
<dbReference type="PANTHER" id="PTHR43065:SF10">
    <property type="entry name" value="PEROXIDE STRESS-ACTIVATED HISTIDINE KINASE MAK3"/>
    <property type="match status" value="1"/>
</dbReference>
<dbReference type="PRINTS" id="PR00344">
    <property type="entry name" value="BCTRLSENSOR"/>
</dbReference>
<organism evidence="10 11">
    <name type="scientific">Carboxydocella sporoproducens DSM 16521</name>
    <dbReference type="NCBI Taxonomy" id="1121270"/>
    <lineage>
        <taxon>Bacteria</taxon>
        <taxon>Bacillati</taxon>
        <taxon>Bacillota</taxon>
        <taxon>Clostridia</taxon>
        <taxon>Eubacteriales</taxon>
        <taxon>Clostridiales Family XVI. Incertae Sedis</taxon>
        <taxon>Carboxydocella</taxon>
    </lineage>
</organism>
<evidence type="ECO:0000256" key="6">
    <source>
        <dbReference type="ARBA" id="ARBA00022777"/>
    </source>
</evidence>
<evidence type="ECO:0000259" key="9">
    <source>
        <dbReference type="PROSITE" id="PS50109"/>
    </source>
</evidence>
<evidence type="ECO:0000256" key="7">
    <source>
        <dbReference type="ARBA" id="ARBA00022840"/>
    </source>
</evidence>
<keyword evidence="8" id="KW-0902">Two-component regulatory system</keyword>
<dbReference type="SMART" id="SM00387">
    <property type="entry name" value="HATPase_c"/>
    <property type="match status" value="1"/>
</dbReference>
<dbReference type="InterPro" id="IPR003661">
    <property type="entry name" value="HisK_dim/P_dom"/>
</dbReference>
<name>A0A1T4NS57_9FIRM</name>
<feature type="domain" description="Histidine kinase" evidence="9">
    <location>
        <begin position="202"/>
        <end position="401"/>
    </location>
</feature>